<dbReference type="RefSeq" id="WP_151576992.1">
    <property type="nucleotide sequence ID" value="NZ_WBWX01000011.1"/>
</dbReference>
<evidence type="ECO:0000256" key="1">
    <source>
        <dbReference type="SAM" id="MobiDB-lite"/>
    </source>
</evidence>
<dbReference type="AlphaFoldDB" id="A0A6I0DIS0"/>
<gene>
    <name evidence="2" type="ORF">F9L06_22080</name>
</gene>
<evidence type="ECO:0000313" key="2">
    <source>
        <dbReference type="EMBL" id="KAB2792268.1"/>
    </source>
</evidence>
<protein>
    <submittedName>
        <fullName evidence="2">Uncharacterized protein</fullName>
    </submittedName>
</protein>
<dbReference type="Proteomes" id="UP000441102">
    <property type="component" value="Unassembled WGS sequence"/>
</dbReference>
<organism evidence="2 3">
    <name type="scientific">Brucella anthropi</name>
    <name type="common">Ochrobactrum anthropi</name>
    <dbReference type="NCBI Taxonomy" id="529"/>
    <lineage>
        <taxon>Bacteria</taxon>
        <taxon>Pseudomonadati</taxon>
        <taxon>Pseudomonadota</taxon>
        <taxon>Alphaproteobacteria</taxon>
        <taxon>Hyphomicrobiales</taxon>
        <taxon>Brucellaceae</taxon>
        <taxon>Brucella/Ochrobactrum group</taxon>
        <taxon>Brucella</taxon>
    </lineage>
</organism>
<feature type="compositionally biased region" description="Basic and acidic residues" evidence="1">
    <location>
        <begin position="82"/>
        <end position="96"/>
    </location>
</feature>
<dbReference type="EMBL" id="WBWX01000011">
    <property type="protein sequence ID" value="KAB2792268.1"/>
    <property type="molecule type" value="Genomic_DNA"/>
</dbReference>
<comment type="caution">
    <text evidence="2">The sequence shown here is derived from an EMBL/GenBank/DDBJ whole genome shotgun (WGS) entry which is preliminary data.</text>
</comment>
<proteinExistence type="predicted"/>
<accession>A0A6I0DIS0</accession>
<evidence type="ECO:0000313" key="3">
    <source>
        <dbReference type="Proteomes" id="UP000441102"/>
    </source>
</evidence>
<reference evidence="2 3" key="1">
    <citation type="submission" date="2019-09" db="EMBL/GenBank/DDBJ databases">
        <title>Taxonomic organization of the family Brucellaceae based on a phylogenomic approach.</title>
        <authorList>
            <person name="Leclercq S."/>
            <person name="Cloeckaert A."/>
            <person name="Zygmunt M.S."/>
        </authorList>
    </citation>
    <scope>NUCLEOTIDE SEQUENCE [LARGE SCALE GENOMIC DNA]</scope>
    <source>
        <strain evidence="2 3">CCUG 34461</strain>
    </source>
</reference>
<feature type="region of interest" description="Disordered" evidence="1">
    <location>
        <begin position="82"/>
        <end position="112"/>
    </location>
</feature>
<sequence>MTVSSDTRAASGCPIPQIVHVAIYEHRHGTDVRVFADEDQAMCWRTGLAKEWWSDAFDDDPPPDDRIGEEYFERMLERDEYFSTRPRHIETSDHAPADPAGLGPNPDTESPA</sequence>
<name>A0A6I0DIS0_BRUAN</name>